<evidence type="ECO:0000256" key="6">
    <source>
        <dbReference type="SAM" id="Phobius"/>
    </source>
</evidence>
<dbReference type="AlphaFoldDB" id="Q0AIG5"/>
<dbReference type="STRING" id="335283.Neut_0589"/>
<feature type="transmembrane region" description="Helical" evidence="6">
    <location>
        <begin position="100"/>
        <end position="119"/>
    </location>
</feature>
<evidence type="ECO:0000256" key="5">
    <source>
        <dbReference type="ARBA" id="ARBA00023136"/>
    </source>
</evidence>
<dbReference type="Pfam" id="PF06271">
    <property type="entry name" value="RDD"/>
    <property type="match status" value="1"/>
</dbReference>
<protein>
    <submittedName>
        <fullName evidence="8">RDD domain containing protein</fullName>
    </submittedName>
</protein>
<evidence type="ECO:0000256" key="4">
    <source>
        <dbReference type="ARBA" id="ARBA00022989"/>
    </source>
</evidence>
<proteinExistence type="predicted"/>
<evidence type="ECO:0000256" key="3">
    <source>
        <dbReference type="ARBA" id="ARBA00022692"/>
    </source>
</evidence>
<comment type="subcellular location">
    <subcellularLocation>
        <location evidence="1">Cell membrane</location>
        <topology evidence="1">Multi-pass membrane protein</topology>
    </subcellularLocation>
</comment>
<dbReference type="PANTHER" id="PTHR36115:SF10">
    <property type="entry name" value="RDD DOMAIN-CONTAINING PROTEIN"/>
    <property type="match status" value="1"/>
</dbReference>
<dbReference type="InterPro" id="IPR010432">
    <property type="entry name" value="RDD"/>
</dbReference>
<evidence type="ECO:0000256" key="1">
    <source>
        <dbReference type="ARBA" id="ARBA00004651"/>
    </source>
</evidence>
<dbReference type="KEGG" id="net:Neut_0589"/>
<keyword evidence="2" id="KW-1003">Cell membrane</keyword>
<dbReference type="InterPro" id="IPR051791">
    <property type="entry name" value="Pra-immunoreactive"/>
</dbReference>
<dbReference type="HOGENOM" id="CLU_053152_4_0_4"/>
<dbReference type="Proteomes" id="UP000001966">
    <property type="component" value="Chromosome"/>
</dbReference>
<evidence type="ECO:0000259" key="7">
    <source>
        <dbReference type="Pfam" id="PF06271"/>
    </source>
</evidence>
<feature type="transmembrane region" description="Helical" evidence="6">
    <location>
        <begin position="21"/>
        <end position="39"/>
    </location>
</feature>
<evidence type="ECO:0000313" key="8">
    <source>
        <dbReference type="EMBL" id="ABI58861.1"/>
    </source>
</evidence>
<dbReference type="GO" id="GO:0005886">
    <property type="term" value="C:plasma membrane"/>
    <property type="evidence" value="ECO:0007669"/>
    <property type="project" value="UniProtKB-SubCell"/>
</dbReference>
<accession>Q0AIG5</accession>
<dbReference type="eggNOG" id="COG1714">
    <property type="taxonomic scope" value="Bacteria"/>
</dbReference>
<feature type="transmembrane region" description="Helical" evidence="6">
    <location>
        <begin position="51"/>
        <end position="68"/>
    </location>
</feature>
<name>Q0AIG5_NITEC</name>
<organism evidence="8 9">
    <name type="scientific">Nitrosomonas eutropha (strain DSM 101675 / C91 / Nm57)</name>
    <dbReference type="NCBI Taxonomy" id="335283"/>
    <lineage>
        <taxon>Bacteria</taxon>
        <taxon>Pseudomonadati</taxon>
        <taxon>Pseudomonadota</taxon>
        <taxon>Betaproteobacteria</taxon>
        <taxon>Nitrosomonadales</taxon>
        <taxon>Nitrosomonadaceae</taxon>
        <taxon>Nitrosomonas</taxon>
    </lineage>
</organism>
<keyword evidence="4 6" id="KW-1133">Transmembrane helix</keyword>
<dbReference type="PANTHER" id="PTHR36115">
    <property type="entry name" value="PROLINE-RICH ANTIGEN HOMOLOG-RELATED"/>
    <property type="match status" value="1"/>
</dbReference>
<evidence type="ECO:0000256" key="2">
    <source>
        <dbReference type="ARBA" id="ARBA00022475"/>
    </source>
</evidence>
<gene>
    <name evidence="8" type="ordered locus">Neut_0589</name>
</gene>
<keyword evidence="3 6" id="KW-0812">Transmembrane</keyword>
<sequence>MLMEGSIPGFGRRILALAYEFLLLLGVWFIAAFLFHLVFRDTSAEYFRPLFQFYLLCIGGIYFIWFWTHGGQTLAMQTWKLRLVSENGGKVTMQQAMVRYLMAVIGISFLGFGLLWALFNRDRQFLHDKLAGTRIIRLS</sequence>
<feature type="domain" description="RDD" evidence="7">
    <location>
        <begin position="8"/>
        <end position="132"/>
    </location>
</feature>
<reference evidence="8 9" key="1">
    <citation type="journal article" date="2007" name="Environ. Microbiol.">
        <title>Whole-genome analysis of the ammonia-oxidizing bacterium, Nitrosomonas eutropha C91: implications for niche adaptation.</title>
        <authorList>
            <person name="Stein L.Y."/>
            <person name="Arp D.J."/>
            <person name="Berube P.M."/>
            <person name="Chain P.S."/>
            <person name="Hauser L."/>
            <person name="Jetten M.S."/>
            <person name="Klotz M.G."/>
            <person name="Larimer F.W."/>
            <person name="Norton J.M."/>
            <person name="Op den Camp H.J.M."/>
            <person name="Shin M."/>
            <person name="Wei X."/>
        </authorList>
    </citation>
    <scope>NUCLEOTIDE SEQUENCE [LARGE SCALE GENOMIC DNA]</scope>
    <source>
        <strain evidence="9">DSM 101675 / C91 / Nm57</strain>
    </source>
</reference>
<evidence type="ECO:0000313" key="9">
    <source>
        <dbReference type="Proteomes" id="UP000001966"/>
    </source>
</evidence>
<keyword evidence="5 6" id="KW-0472">Membrane</keyword>
<dbReference type="EMBL" id="CP000450">
    <property type="protein sequence ID" value="ABI58861.1"/>
    <property type="molecule type" value="Genomic_DNA"/>
</dbReference>